<dbReference type="InterPro" id="IPR036890">
    <property type="entry name" value="HATPase_C_sf"/>
</dbReference>
<keyword evidence="11" id="KW-1185">Reference proteome</keyword>
<feature type="transmembrane region" description="Helical" evidence="8">
    <location>
        <begin position="67"/>
        <end position="87"/>
    </location>
</feature>
<dbReference type="Gene3D" id="3.30.565.10">
    <property type="entry name" value="Histidine kinase-like ATPase, C-terminal domain"/>
    <property type="match status" value="1"/>
</dbReference>
<keyword evidence="8" id="KW-0812">Transmembrane</keyword>
<evidence type="ECO:0000256" key="6">
    <source>
        <dbReference type="ARBA" id="ARBA00022840"/>
    </source>
</evidence>
<dbReference type="CDD" id="cd00082">
    <property type="entry name" value="HisKA"/>
    <property type="match status" value="1"/>
</dbReference>
<feature type="transmembrane region" description="Helical" evidence="8">
    <location>
        <begin position="38"/>
        <end position="55"/>
    </location>
</feature>
<dbReference type="PANTHER" id="PTHR43711:SF26">
    <property type="entry name" value="SENSOR HISTIDINE KINASE RCSC"/>
    <property type="match status" value="1"/>
</dbReference>
<dbReference type="SUPFAM" id="SSF55874">
    <property type="entry name" value="ATPase domain of HSP90 chaperone/DNA topoisomerase II/histidine kinase"/>
    <property type="match status" value="1"/>
</dbReference>
<evidence type="ECO:0000256" key="8">
    <source>
        <dbReference type="SAM" id="Phobius"/>
    </source>
</evidence>
<dbReference type="SMART" id="SM00388">
    <property type="entry name" value="HisKA"/>
    <property type="match status" value="1"/>
</dbReference>
<evidence type="ECO:0000256" key="3">
    <source>
        <dbReference type="ARBA" id="ARBA00022679"/>
    </source>
</evidence>
<gene>
    <name evidence="10" type="ORF">OB236_39480</name>
</gene>
<evidence type="ECO:0000256" key="7">
    <source>
        <dbReference type="ARBA" id="ARBA00023012"/>
    </source>
</evidence>
<dbReference type="Pfam" id="PF00512">
    <property type="entry name" value="HisKA"/>
    <property type="match status" value="1"/>
</dbReference>
<comment type="catalytic activity">
    <reaction evidence="1">
        <text>ATP + protein L-histidine = ADP + protein N-phospho-L-histidine.</text>
        <dbReference type="EC" id="2.7.13.3"/>
    </reaction>
</comment>
<keyword evidence="8" id="KW-0472">Membrane</keyword>
<dbReference type="InterPro" id="IPR003661">
    <property type="entry name" value="HisK_dim/P_dom"/>
</dbReference>
<dbReference type="InterPro" id="IPR050736">
    <property type="entry name" value="Sensor_HK_Regulatory"/>
</dbReference>
<keyword evidence="4" id="KW-0547">Nucleotide-binding</keyword>
<dbReference type="InterPro" id="IPR005467">
    <property type="entry name" value="His_kinase_dom"/>
</dbReference>
<dbReference type="EMBL" id="JAOQIO010000125">
    <property type="protein sequence ID" value="MCU6798227.1"/>
    <property type="molecule type" value="Genomic_DNA"/>
</dbReference>
<sequence>MFGTLFFRDPRLVLIISVGIAISRYTISGFTAQAFTGSINILLLGCLAAFLVALYRKKAWSYNRKAIIPIISMNTLQVIGIATFASIPRLNYLQHIGPYTYPAALLLNAFFVFILKDFYEEQLRAQKNKTMNLVLRKQKRELEEKALQLQLASQYKSEFIANMSHELKTPLNSIIALSQLLQEEDRSRYSEEEISYGKIIHTSGNELLKMINDMLDISKMETGKMEIVLEMVSVMELVQLVQHQFVPITNQKSLQFKVDLQESVPVFIVSDAQRLVQILRNLLTNAVKFTDQGSITMQIYMDKDSRSGHNRLEKSEDWIVFCIQDTGYRHRY</sequence>
<keyword evidence="5 10" id="KW-0418">Kinase</keyword>
<feature type="transmembrane region" description="Helical" evidence="8">
    <location>
        <begin position="99"/>
        <end position="119"/>
    </location>
</feature>
<dbReference type="PROSITE" id="PS50109">
    <property type="entry name" value="HIS_KIN"/>
    <property type="match status" value="1"/>
</dbReference>
<reference evidence="10 11" key="1">
    <citation type="submission" date="2022-09" db="EMBL/GenBank/DDBJ databases">
        <authorList>
            <person name="Han X.L."/>
            <person name="Wang Q."/>
            <person name="Lu T."/>
        </authorList>
    </citation>
    <scope>NUCLEOTIDE SEQUENCE [LARGE SCALE GENOMIC DNA]</scope>
    <source>
        <strain evidence="10 11">WQ 127069</strain>
    </source>
</reference>
<evidence type="ECO:0000313" key="11">
    <source>
        <dbReference type="Proteomes" id="UP001652445"/>
    </source>
</evidence>
<keyword evidence="7" id="KW-0902">Two-component regulatory system</keyword>
<organism evidence="10 11">
    <name type="scientific">Paenibacillus baimaensis</name>
    <dbReference type="NCBI Taxonomy" id="2982185"/>
    <lineage>
        <taxon>Bacteria</taxon>
        <taxon>Bacillati</taxon>
        <taxon>Bacillota</taxon>
        <taxon>Bacilli</taxon>
        <taxon>Bacillales</taxon>
        <taxon>Paenibacillaceae</taxon>
        <taxon>Paenibacillus</taxon>
    </lineage>
</organism>
<dbReference type="SUPFAM" id="SSF47384">
    <property type="entry name" value="Homodimeric domain of signal transducing histidine kinase"/>
    <property type="match status" value="1"/>
</dbReference>
<proteinExistence type="predicted"/>
<evidence type="ECO:0000256" key="4">
    <source>
        <dbReference type="ARBA" id="ARBA00022741"/>
    </source>
</evidence>
<keyword evidence="8" id="KW-1133">Transmembrane helix</keyword>
<dbReference type="GO" id="GO:0016301">
    <property type="term" value="F:kinase activity"/>
    <property type="evidence" value="ECO:0007669"/>
    <property type="project" value="UniProtKB-KW"/>
</dbReference>
<dbReference type="InterPro" id="IPR036097">
    <property type="entry name" value="HisK_dim/P_sf"/>
</dbReference>
<accession>A0ABT2UU96</accession>
<evidence type="ECO:0000313" key="10">
    <source>
        <dbReference type="EMBL" id="MCU6798227.1"/>
    </source>
</evidence>
<evidence type="ECO:0000259" key="9">
    <source>
        <dbReference type="PROSITE" id="PS50109"/>
    </source>
</evidence>
<dbReference type="Gene3D" id="1.10.287.130">
    <property type="match status" value="1"/>
</dbReference>
<keyword evidence="6" id="KW-0067">ATP-binding</keyword>
<evidence type="ECO:0000256" key="5">
    <source>
        <dbReference type="ARBA" id="ARBA00022777"/>
    </source>
</evidence>
<dbReference type="PANTHER" id="PTHR43711">
    <property type="entry name" value="TWO-COMPONENT HISTIDINE KINASE"/>
    <property type="match status" value="1"/>
</dbReference>
<evidence type="ECO:0000256" key="2">
    <source>
        <dbReference type="ARBA" id="ARBA00012438"/>
    </source>
</evidence>
<feature type="domain" description="Histidine kinase" evidence="9">
    <location>
        <begin position="162"/>
        <end position="327"/>
    </location>
</feature>
<protein>
    <recommendedName>
        <fullName evidence="2">histidine kinase</fullName>
        <ecNumber evidence="2">2.7.13.3</ecNumber>
    </recommendedName>
</protein>
<dbReference type="Proteomes" id="UP001652445">
    <property type="component" value="Unassembled WGS sequence"/>
</dbReference>
<name>A0ABT2UU96_9BACL</name>
<comment type="caution">
    <text evidence="10">The sequence shown here is derived from an EMBL/GenBank/DDBJ whole genome shotgun (WGS) entry which is preliminary data.</text>
</comment>
<evidence type="ECO:0000256" key="1">
    <source>
        <dbReference type="ARBA" id="ARBA00000085"/>
    </source>
</evidence>
<keyword evidence="3" id="KW-0808">Transferase</keyword>
<feature type="transmembrane region" description="Helical" evidence="8">
    <location>
        <begin position="12"/>
        <end position="32"/>
    </location>
</feature>
<dbReference type="EC" id="2.7.13.3" evidence="2"/>